<comment type="similarity">
    <text evidence="5">Belongs to the NAD(P)-dependent epimerase/dehydratase family. Dihydroflavonol-4-reductase subfamily.</text>
</comment>
<name>A0A9J5WUA4_SOLCO</name>
<evidence type="ECO:0000256" key="2">
    <source>
        <dbReference type="ARBA" id="ARBA00022857"/>
    </source>
</evidence>
<evidence type="ECO:0000256" key="4">
    <source>
        <dbReference type="ARBA" id="ARBA00023241"/>
    </source>
</evidence>
<comment type="catalytic activity">
    <reaction evidence="13">
        <text>a (2R,3S,4S)-leucoanthocyanidin + NADP(+) = a (2R,3R)-dihydroflavonol + NADPH + H(+)</text>
        <dbReference type="Rhea" id="RHEA:54444"/>
        <dbReference type="ChEBI" id="CHEBI:15378"/>
        <dbReference type="ChEBI" id="CHEBI:57783"/>
        <dbReference type="ChEBI" id="CHEBI:58349"/>
        <dbReference type="ChEBI" id="CHEBI:138176"/>
        <dbReference type="ChEBI" id="CHEBI:138188"/>
        <dbReference type="EC" id="1.1.1.219"/>
    </reaction>
</comment>
<dbReference type="Proteomes" id="UP000824120">
    <property type="component" value="Chromosome 10"/>
</dbReference>
<proteinExistence type="inferred from homology"/>
<comment type="catalytic activity">
    <reaction evidence="12">
        <text>(2S)-flavan-4-ol + NADP(+) = (2S)-flavanone + NADPH + H(+)</text>
        <dbReference type="Rhea" id="RHEA:11228"/>
        <dbReference type="ChEBI" id="CHEBI:15378"/>
        <dbReference type="ChEBI" id="CHEBI:15605"/>
        <dbReference type="ChEBI" id="CHEBI:15606"/>
        <dbReference type="ChEBI" id="CHEBI:57783"/>
        <dbReference type="ChEBI" id="CHEBI:58349"/>
        <dbReference type="EC" id="1.1.1.234"/>
    </reaction>
</comment>
<dbReference type="OrthoDB" id="2735536at2759"/>
<comment type="caution">
    <text evidence="15">The sequence shown here is derived from an EMBL/GenBank/DDBJ whole genome shotgun (WGS) entry which is preliminary data.</text>
</comment>
<evidence type="ECO:0000256" key="11">
    <source>
        <dbReference type="ARBA" id="ARBA00042831"/>
    </source>
</evidence>
<reference evidence="15 16" key="1">
    <citation type="submission" date="2020-09" db="EMBL/GenBank/DDBJ databases">
        <title>De no assembly of potato wild relative species, Solanum commersonii.</title>
        <authorList>
            <person name="Cho K."/>
        </authorList>
    </citation>
    <scope>NUCLEOTIDE SEQUENCE [LARGE SCALE GENOMIC DNA]</scope>
    <source>
        <strain evidence="15">LZ3.2</strain>
        <tissue evidence="15">Leaf</tissue>
    </source>
</reference>
<keyword evidence="4" id="KW-0284">Flavonoid biosynthesis</keyword>
<evidence type="ECO:0000313" key="15">
    <source>
        <dbReference type="EMBL" id="KAG5579393.1"/>
    </source>
</evidence>
<evidence type="ECO:0000256" key="8">
    <source>
        <dbReference type="ARBA" id="ARBA00039057"/>
    </source>
</evidence>
<dbReference type="GO" id="GO:0047890">
    <property type="term" value="F:flavanone 4-reductase activity"/>
    <property type="evidence" value="ECO:0007669"/>
    <property type="project" value="UniProtKB-EC"/>
</dbReference>
<evidence type="ECO:0000313" key="16">
    <source>
        <dbReference type="Proteomes" id="UP000824120"/>
    </source>
</evidence>
<dbReference type="InterPro" id="IPR001509">
    <property type="entry name" value="Epimerase_deHydtase"/>
</dbReference>
<evidence type="ECO:0000256" key="3">
    <source>
        <dbReference type="ARBA" id="ARBA00023002"/>
    </source>
</evidence>
<dbReference type="EC" id="1.1.1.234" evidence="7"/>
<evidence type="ECO:0000256" key="9">
    <source>
        <dbReference type="ARBA" id="ARBA00039963"/>
    </source>
</evidence>
<sequence length="624" mass="70741">MEEKSTCKVCVTGGAGYIGSSLVKKLLDKGYIVHATLRNLEDESKVGLLKSLSGADKRLKLFEADIYKAEEFEEAIQGCEFVFHVATPLLHSEGSQYKDRTEATVDGVKKIGMICLKSGRVKRLIYTASVVAASPLKEDGITFKQLMDETCWTSLNFSNPYTKQWLWDYVESKMLAEKEMLKFEKEGLEVVTLCCGLVGGNTYLPYIPTSGAMFLSMLTQEEILYNSLKFLEELIGKVPIVHIEDVCEAHLFFMNNRLALTINTIIQSLRSTKKMAEEEEIKQKTQQMEEKSTYKVCVTGVAGYIGSSLVKKLLDKGYIVHATLRNLEDESKVGLLKSLSGADERLKLFEADIYRAEEFEEAIQGYEFVFHVATPLLHSQGSQYKDRTEATVDGVKKIGRICLRSGTVKRLIYTASIVAASPLKEDGITFKELMDETCWTPLNFSNPYTHQWLWDYTKSKVLAEKEILKFEKEGLEVVTLCCGLVGGHTYLPYIPTTSGIFLSVFTQEENLYNKLKFLEEVNGKVPIVHIEDVCEAHLFFMNNVGSLNGRFLCASSFVSTTEIGNYYQHNYPEFKVNQEYLNDPKREIKWGSKKLVEKGFVFKYGMKEILDDCVIWARKNDILQ</sequence>
<dbReference type="GO" id="GO:0009813">
    <property type="term" value="P:flavonoid biosynthetic process"/>
    <property type="evidence" value="ECO:0007669"/>
    <property type="project" value="UniProtKB-KW"/>
</dbReference>
<dbReference type="AlphaFoldDB" id="A0A9J5WUA4"/>
<dbReference type="PANTHER" id="PTHR10366">
    <property type="entry name" value="NAD DEPENDENT EPIMERASE/DEHYDRATASE"/>
    <property type="match status" value="1"/>
</dbReference>
<dbReference type="PANTHER" id="PTHR10366:SF696">
    <property type="entry name" value="OS07G0601900 PROTEIN"/>
    <property type="match status" value="1"/>
</dbReference>
<dbReference type="EMBL" id="JACXVP010000010">
    <property type="protein sequence ID" value="KAG5579393.1"/>
    <property type="molecule type" value="Genomic_DNA"/>
</dbReference>
<gene>
    <name evidence="15" type="ORF">H5410_050020</name>
</gene>
<keyword evidence="16" id="KW-1185">Reference proteome</keyword>
<evidence type="ECO:0000256" key="12">
    <source>
        <dbReference type="ARBA" id="ARBA00048870"/>
    </source>
</evidence>
<dbReference type="SUPFAM" id="SSF51735">
    <property type="entry name" value="NAD(P)-binding Rossmann-fold domains"/>
    <property type="match status" value="2"/>
</dbReference>
<dbReference type="InterPro" id="IPR036291">
    <property type="entry name" value="NAD(P)-bd_dom_sf"/>
</dbReference>
<organism evidence="15 16">
    <name type="scientific">Solanum commersonii</name>
    <name type="common">Commerson's wild potato</name>
    <name type="synonym">Commerson's nightshade</name>
    <dbReference type="NCBI Taxonomy" id="4109"/>
    <lineage>
        <taxon>Eukaryota</taxon>
        <taxon>Viridiplantae</taxon>
        <taxon>Streptophyta</taxon>
        <taxon>Embryophyta</taxon>
        <taxon>Tracheophyta</taxon>
        <taxon>Spermatophyta</taxon>
        <taxon>Magnoliopsida</taxon>
        <taxon>eudicotyledons</taxon>
        <taxon>Gunneridae</taxon>
        <taxon>Pentapetalae</taxon>
        <taxon>asterids</taxon>
        <taxon>lamiids</taxon>
        <taxon>Solanales</taxon>
        <taxon>Solanaceae</taxon>
        <taxon>Solanoideae</taxon>
        <taxon>Solaneae</taxon>
        <taxon>Solanum</taxon>
    </lineage>
</organism>
<dbReference type="EC" id="1.1.1.219" evidence="8"/>
<evidence type="ECO:0000256" key="6">
    <source>
        <dbReference type="ARBA" id="ARBA00037100"/>
    </source>
</evidence>
<keyword evidence="3" id="KW-0560">Oxidoreductase</keyword>
<protein>
    <recommendedName>
        <fullName evidence="9">Dihydroflavonol 4-reductase</fullName>
        <ecNumber evidence="8">1.1.1.219</ecNumber>
        <ecNumber evidence="7">1.1.1.234</ecNumber>
    </recommendedName>
    <alternativeName>
        <fullName evidence="11">Dihydrokaempferol 4-reductase</fullName>
    </alternativeName>
    <alternativeName>
        <fullName evidence="10">Flavanone 4-reductase</fullName>
    </alternativeName>
</protein>
<evidence type="ECO:0000256" key="10">
    <source>
        <dbReference type="ARBA" id="ARBA00042087"/>
    </source>
</evidence>
<dbReference type="Gene3D" id="3.40.50.720">
    <property type="entry name" value="NAD(P)-binding Rossmann-like Domain"/>
    <property type="match status" value="2"/>
</dbReference>
<evidence type="ECO:0000256" key="7">
    <source>
        <dbReference type="ARBA" id="ARBA00039055"/>
    </source>
</evidence>
<dbReference type="FunFam" id="3.40.50.720:FF:000085">
    <property type="entry name" value="Dihydroflavonol reductase"/>
    <property type="match status" value="1"/>
</dbReference>
<dbReference type="FunFam" id="3.40.50.720:FF:000645">
    <property type="entry name" value="Anthocyanidin reductase ((2S)-flavan-3-ol-forming)"/>
    <property type="match status" value="1"/>
</dbReference>
<evidence type="ECO:0000256" key="5">
    <source>
        <dbReference type="ARBA" id="ARBA00023445"/>
    </source>
</evidence>
<comment type="pathway">
    <text evidence="1">Pigment biosynthesis; anthocyanin biosynthesis.</text>
</comment>
<evidence type="ECO:0000259" key="14">
    <source>
        <dbReference type="Pfam" id="PF01370"/>
    </source>
</evidence>
<evidence type="ECO:0000256" key="13">
    <source>
        <dbReference type="ARBA" id="ARBA00049132"/>
    </source>
</evidence>
<accession>A0A9J5WUA4</accession>
<feature type="domain" description="NAD-dependent epimerase/dehydratase" evidence="14">
    <location>
        <begin position="9"/>
        <end position="256"/>
    </location>
</feature>
<dbReference type="GO" id="GO:0045552">
    <property type="term" value="F:dihydroflavanol 4-reductase activity"/>
    <property type="evidence" value="ECO:0007669"/>
    <property type="project" value="UniProtKB-EC"/>
</dbReference>
<dbReference type="Pfam" id="PF01370">
    <property type="entry name" value="Epimerase"/>
    <property type="match status" value="2"/>
</dbReference>
<evidence type="ECO:0000256" key="1">
    <source>
        <dbReference type="ARBA" id="ARBA00004935"/>
    </source>
</evidence>
<feature type="domain" description="NAD-dependent epimerase/dehydratase" evidence="14">
    <location>
        <begin position="296"/>
        <end position="544"/>
    </location>
</feature>
<comment type="function">
    <text evidence="6">Bifunctional enzyme involved in flavonoid metabolism.</text>
</comment>
<keyword evidence="2" id="KW-0521">NADP</keyword>
<dbReference type="InterPro" id="IPR050425">
    <property type="entry name" value="NAD(P)_dehydrat-like"/>
</dbReference>